<dbReference type="EMBL" id="CP036526">
    <property type="protein sequence ID" value="QDT13673.1"/>
    <property type="molecule type" value="Genomic_DNA"/>
</dbReference>
<dbReference type="Proteomes" id="UP000319817">
    <property type="component" value="Chromosome"/>
</dbReference>
<keyword evidence="3" id="KW-1185">Reference proteome</keyword>
<organism evidence="2 3">
    <name type="scientific">Stieleria marina</name>
    <dbReference type="NCBI Taxonomy" id="1930275"/>
    <lineage>
        <taxon>Bacteria</taxon>
        <taxon>Pseudomonadati</taxon>
        <taxon>Planctomycetota</taxon>
        <taxon>Planctomycetia</taxon>
        <taxon>Pirellulales</taxon>
        <taxon>Pirellulaceae</taxon>
        <taxon>Stieleria</taxon>
    </lineage>
</organism>
<evidence type="ECO:0000313" key="3">
    <source>
        <dbReference type="Proteomes" id="UP000319817"/>
    </source>
</evidence>
<feature type="chain" id="PRO_5022084845" evidence="1">
    <location>
        <begin position="22"/>
        <end position="324"/>
    </location>
</feature>
<feature type="signal peptide" evidence="1">
    <location>
        <begin position="1"/>
        <end position="21"/>
    </location>
</feature>
<dbReference type="AlphaFoldDB" id="A0A517P2T2"/>
<evidence type="ECO:0000313" key="2">
    <source>
        <dbReference type="EMBL" id="QDT13673.1"/>
    </source>
</evidence>
<name>A0A517P2T2_9BACT</name>
<evidence type="ECO:0000256" key="1">
    <source>
        <dbReference type="SAM" id="SignalP"/>
    </source>
</evidence>
<protein>
    <submittedName>
        <fullName evidence="2">Uncharacterized protein</fullName>
    </submittedName>
</protein>
<sequence precursor="true">MRCLRIESALVFAVLLGAAGADEPAANEDQLEALSLLESHYANLDSIDSVDVSITTTRSRFSVEKGIWEDVEVRQRLVLDEKNQVGVLATLQKFVGTRERESSEDSRSRVVIAVRDGGRAATRQFPEAAIWVSLAERTFGSVAHYPDFRFLGHYPFPISAGAISPAQVQAALKVSRTAHSGMTYSLLPQRKAAIVFRDENHPPDIRLGKRVFDLESNQLESVRASGWVRSEKKMMPKLVEQFQWKLANDISVPVVVTGEQRKSGIGPDRKRIVWNEQYDISLRWFAVNSELKMEQSPTDFLDDMNKVLQFIEAKGMKEITRELE</sequence>
<reference evidence="2 3" key="1">
    <citation type="submission" date="2019-02" db="EMBL/GenBank/DDBJ databases">
        <title>Deep-cultivation of Planctomycetes and their phenomic and genomic characterization uncovers novel biology.</title>
        <authorList>
            <person name="Wiegand S."/>
            <person name="Jogler M."/>
            <person name="Boedeker C."/>
            <person name="Pinto D."/>
            <person name="Vollmers J."/>
            <person name="Rivas-Marin E."/>
            <person name="Kohn T."/>
            <person name="Peeters S.H."/>
            <person name="Heuer A."/>
            <person name="Rast P."/>
            <person name="Oberbeckmann S."/>
            <person name="Bunk B."/>
            <person name="Jeske O."/>
            <person name="Meyerdierks A."/>
            <person name="Storesund J.E."/>
            <person name="Kallscheuer N."/>
            <person name="Luecker S."/>
            <person name="Lage O.M."/>
            <person name="Pohl T."/>
            <person name="Merkel B.J."/>
            <person name="Hornburger P."/>
            <person name="Mueller R.-W."/>
            <person name="Bruemmer F."/>
            <person name="Labrenz M."/>
            <person name="Spormann A.M."/>
            <person name="Op den Camp H."/>
            <person name="Overmann J."/>
            <person name="Amann R."/>
            <person name="Jetten M.S.M."/>
            <person name="Mascher T."/>
            <person name="Medema M.H."/>
            <person name="Devos D.P."/>
            <person name="Kaster A.-K."/>
            <person name="Ovreas L."/>
            <person name="Rohde M."/>
            <person name="Galperin M.Y."/>
            <person name="Jogler C."/>
        </authorList>
    </citation>
    <scope>NUCLEOTIDE SEQUENCE [LARGE SCALE GENOMIC DNA]</scope>
    <source>
        <strain evidence="2 3">K23_9</strain>
    </source>
</reference>
<accession>A0A517P2T2</accession>
<gene>
    <name evidence="2" type="ORF">K239x_56930</name>
</gene>
<proteinExistence type="predicted"/>
<keyword evidence="1" id="KW-0732">Signal</keyword>